<dbReference type="EMBL" id="PQXH01000082">
    <property type="protein sequence ID" value="TGO12796.1"/>
    <property type="molecule type" value="Genomic_DNA"/>
</dbReference>
<dbReference type="AlphaFoldDB" id="A0A4Z1EK81"/>
<dbReference type="OrthoDB" id="3524347at2759"/>
<evidence type="ECO:0000313" key="1">
    <source>
        <dbReference type="EMBL" id="TGO12796.1"/>
    </source>
</evidence>
<keyword evidence="2" id="KW-1185">Reference proteome</keyword>
<dbReference type="CDD" id="cd12148">
    <property type="entry name" value="fungal_TF_MHR"/>
    <property type="match status" value="1"/>
</dbReference>
<gene>
    <name evidence="1" type="ORF">BTUL_0082g00420</name>
</gene>
<dbReference type="Proteomes" id="UP000297777">
    <property type="component" value="Unassembled WGS sequence"/>
</dbReference>
<evidence type="ECO:0000313" key="2">
    <source>
        <dbReference type="Proteomes" id="UP000297777"/>
    </source>
</evidence>
<sequence length="172" mass="19710">MNPALRSPANPDGYRWAAEQIDRDSLTARLSHEFGVQMPSIGDRLALEYRGFMKFPNGDVCIQFLECYFSILGQLFVVIDKDEFLANNRNQLISPDRNDKSFHLQKAAIIAIASPLYPVPAPSVKTYLSYAKDMAFAAWIQMHFKTVDDFPADVLRYLQTRILSYLARTRLR</sequence>
<comment type="caution">
    <text evidence="1">The sequence shown here is derived from an EMBL/GenBank/DDBJ whole genome shotgun (WGS) entry which is preliminary data.</text>
</comment>
<reference evidence="1 2" key="1">
    <citation type="submission" date="2017-12" db="EMBL/GenBank/DDBJ databases">
        <title>Comparative genomics of Botrytis spp.</title>
        <authorList>
            <person name="Valero-Jimenez C.A."/>
            <person name="Tapia P."/>
            <person name="Veloso J."/>
            <person name="Silva-Moreno E."/>
            <person name="Staats M."/>
            <person name="Valdes J.H."/>
            <person name="Van Kan J.A.L."/>
        </authorList>
    </citation>
    <scope>NUCLEOTIDE SEQUENCE [LARGE SCALE GENOMIC DNA]</scope>
    <source>
        <strain evidence="1 2">Bt9001</strain>
    </source>
</reference>
<accession>A0A4Z1EK81</accession>
<organism evidence="1 2">
    <name type="scientific">Botrytis tulipae</name>
    <dbReference type="NCBI Taxonomy" id="87230"/>
    <lineage>
        <taxon>Eukaryota</taxon>
        <taxon>Fungi</taxon>
        <taxon>Dikarya</taxon>
        <taxon>Ascomycota</taxon>
        <taxon>Pezizomycotina</taxon>
        <taxon>Leotiomycetes</taxon>
        <taxon>Helotiales</taxon>
        <taxon>Sclerotiniaceae</taxon>
        <taxon>Botrytis</taxon>
    </lineage>
</organism>
<proteinExistence type="predicted"/>
<name>A0A4Z1EK81_9HELO</name>
<protein>
    <submittedName>
        <fullName evidence="1">Uncharacterized protein</fullName>
    </submittedName>
</protein>